<evidence type="ECO:0000313" key="3">
    <source>
        <dbReference type="Proteomes" id="UP000269793"/>
    </source>
</evidence>
<dbReference type="VEuPathDB" id="FungiDB:DNF11_2385"/>
<dbReference type="Proteomes" id="UP000269793">
    <property type="component" value="Chromosome IV"/>
</dbReference>
<feature type="region of interest" description="Disordered" evidence="1">
    <location>
        <begin position="1"/>
        <end position="22"/>
    </location>
</feature>
<name>A0A3G2S5K3_MALR7</name>
<accession>A0A3G2S5K3</accession>
<feature type="compositionally biased region" description="Polar residues" evidence="1">
    <location>
        <begin position="34"/>
        <end position="61"/>
    </location>
</feature>
<feature type="region of interest" description="Disordered" evidence="1">
    <location>
        <begin position="34"/>
        <end position="62"/>
    </location>
</feature>
<dbReference type="EMBL" id="CP033151">
    <property type="protein sequence ID" value="AYO43335.1"/>
    <property type="molecule type" value="Genomic_DNA"/>
</dbReference>
<dbReference type="AlphaFoldDB" id="A0A3G2S5K3"/>
<evidence type="ECO:0000313" key="2">
    <source>
        <dbReference type="EMBL" id="AYO43335.1"/>
    </source>
</evidence>
<keyword evidence="3" id="KW-1185">Reference proteome</keyword>
<sequence length="162" mass="17284">MLPSISVLASDDGKNDDSMHLPTTPSWNFDAISCTPSSSQDSSAQNGFGSSQVCETPSDRLSMTPAPSDLSLLVSSFTPSTDVFDVNEDFPHTSVTIPSDGLAFYEPVLPSMLSSNAQEASPFSLSPTFNYLDVDIPLETLPSDVSASWPLTSTYDSFVPCK</sequence>
<reference evidence="2 3" key="1">
    <citation type="submission" date="2018-10" db="EMBL/GenBank/DDBJ databases">
        <title>Complete genome sequence of Malassezia restricta CBS 7877.</title>
        <authorList>
            <person name="Morand S.C."/>
            <person name="Bertignac M."/>
            <person name="Iltis A."/>
            <person name="Kolder I."/>
            <person name="Pirovano W."/>
            <person name="Jourdain R."/>
            <person name="Clavaud C."/>
        </authorList>
    </citation>
    <scope>NUCLEOTIDE SEQUENCE [LARGE SCALE GENOMIC DNA]</scope>
    <source>
        <strain evidence="2 3">CBS 7877</strain>
    </source>
</reference>
<gene>
    <name evidence="2" type="ORF">DNF11_2385</name>
</gene>
<organism evidence="2 3">
    <name type="scientific">Malassezia restricta (strain ATCC 96810 / NBRC 103918 / CBS 7877)</name>
    <name type="common">Seborrheic dermatitis infection agent</name>
    <dbReference type="NCBI Taxonomy" id="425264"/>
    <lineage>
        <taxon>Eukaryota</taxon>
        <taxon>Fungi</taxon>
        <taxon>Dikarya</taxon>
        <taxon>Basidiomycota</taxon>
        <taxon>Ustilaginomycotina</taxon>
        <taxon>Malasseziomycetes</taxon>
        <taxon>Malasseziales</taxon>
        <taxon>Malasseziaceae</taxon>
        <taxon>Malassezia</taxon>
    </lineage>
</organism>
<evidence type="ECO:0000256" key="1">
    <source>
        <dbReference type="SAM" id="MobiDB-lite"/>
    </source>
</evidence>
<protein>
    <submittedName>
        <fullName evidence="2">Uncharacterized protein</fullName>
    </submittedName>
</protein>
<proteinExistence type="predicted"/>